<dbReference type="Gramene" id="Kaladp0079s0001.1.v1.1">
    <property type="protein sequence ID" value="Kaladp0079s0001.1.v1.1"/>
    <property type="gene ID" value="Kaladp0079s0001.v1.1"/>
</dbReference>
<dbReference type="Proteomes" id="UP000594263">
    <property type="component" value="Unplaced"/>
</dbReference>
<proteinExistence type="predicted"/>
<dbReference type="EnsemblPlants" id="Kaladp0079s0001.1.v1.1">
    <property type="protein sequence ID" value="Kaladp0079s0001.1.v1.1"/>
    <property type="gene ID" value="Kaladp0079s0001.v1.1"/>
</dbReference>
<dbReference type="AlphaFoldDB" id="A0A7N0UPB3"/>
<keyword evidence="2" id="KW-1185">Reference proteome</keyword>
<reference evidence="1" key="1">
    <citation type="submission" date="2021-01" db="UniProtKB">
        <authorList>
            <consortium name="EnsemblPlants"/>
        </authorList>
    </citation>
    <scope>IDENTIFICATION</scope>
</reference>
<name>A0A7N0UPB3_KALFE</name>
<evidence type="ECO:0000313" key="2">
    <source>
        <dbReference type="Proteomes" id="UP000594263"/>
    </source>
</evidence>
<protein>
    <submittedName>
        <fullName evidence="1">Uncharacterized protein</fullName>
    </submittedName>
</protein>
<accession>A0A7N0UPB3</accession>
<organism evidence="1 2">
    <name type="scientific">Kalanchoe fedtschenkoi</name>
    <name type="common">Lavender scallops</name>
    <name type="synonym">South American air plant</name>
    <dbReference type="NCBI Taxonomy" id="63787"/>
    <lineage>
        <taxon>Eukaryota</taxon>
        <taxon>Viridiplantae</taxon>
        <taxon>Streptophyta</taxon>
        <taxon>Embryophyta</taxon>
        <taxon>Tracheophyta</taxon>
        <taxon>Spermatophyta</taxon>
        <taxon>Magnoliopsida</taxon>
        <taxon>eudicotyledons</taxon>
        <taxon>Gunneridae</taxon>
        <taxon>Pentapetalae</taxon>
        <taxon>Saxifragales</taxon>
        <taxon>Crassulaceae</taxon>
        <taxon>Kalanchoe</taxon>
    </lineage>
</organism>
<sequence>MPIGVPKVPFRNPGEEDASWISSDSPKKDYPKIGALRLEKTNLVIYQRLLLLFPILNLVLPYYIFEYVIDTSFEIFLFPILKIGMIPVNQLRMNASKIWPKT</sequence>
<evidence type="ECO:0000313" key="1">
    <source>
        <dbReference type="EnsemblPlants" id="Kaladp0079s0001.1.v1.1"/>
    </source>
</evidence>